<evidence type="ECO:0000256" key="2">
    <source>
        <dbReference type="ARBA" id="ARBA00008097"/>
    </source>
</evidence>
<dbReference type="InterPro" id="IPR055128">
    <property type="entry name" value="HypF_C_2"/>
</dbReference>
<sequence length="762" mass="80517">MITVVVDETARRVRLRVRGTVQGVGFRPFVHQLAAAMQLDGFVRNDADGVLVEVQGRRLDAFIDALRRQAPPLARVDAVELEELASRPDAGFVILPSDPGATRTRIPPDVVTCDACLADLNDAQSRFYRYPFVSCTHCGPRYTITRRLPYDREHTSMAAFALCPECRADYANPASRRYHAESLACPRCGPRLSHSIDAIVALLRAGAIVALKGLGGFQLLCDARDDAAVRRLRQRKSRASKPFAVMVGSAAAAAALASRELEAIEREWLESRARPIVLLPYAGALAPAVAPGLAHLGVMLPCSALHHLLFADDGTLALVATSANPGGEPLVIDGADARRRLHGIADVVVDHAREIVVRADDSVVRAHAGGAVFLRRARGYVPEAIDLGADGPAVLAVGAHQKVTVTLTRGREAFVSQHLGTLDNAATLDFLEHSVRHLVALAGVRPERVACDLHPDLASTRWAERQGLEVVPVQHHVAHVAAVMAEHGLRAPLLGVALDGYGFGADGSAWGGELLAIGAGCWRRVGHLAGLPLPGGDRAARQPWRIALAVLQQLGLDDSRFADLDAASTLRRMLVRMCVPQSSALGRVFDAAAALLGICTVQDYDGQAAMQLEAAASSVPPCVPLPHGAGFTLAGGVLSLWPLLGALADPRLAPRDGAALLHATLACALDAWIAAAAAAHGLRVVALGGGCVANRRLVDDLLARLRARGLDVRVARRVPCGDGGLSLGQAHWAREAACAWQYPHASSSCCLATAPESASTAS</sequence>
<reference evidence="10" key="1">
    <citation type="submission" date="2016-10" db="EMBL/GenBank/DDBJ databases">
        <title>Sequence of Gallionella enrichment culture.</title>
        <authorList>
            <person name="Poehlein A."/>
            <person name="Muehling M."/>
            <person name="Daniel R."/>
        </authorList>
    </citation>
    <scope>NUCLEOTIDE SEQUENCE</scope>
</reference>
<evidence type="ECO:0000256" key="5">
    <source>
        <dbReference type="ARBA" id="ARBA00022771"/>
    </source>
</evidence>
<dbReference type="GO" id="GO:0016743">
    <property type="term" value="F:carboxyl- or carbamoyltransferase activity"/>
    <property type="evidence" value="ECO:0007669"/>
    <property type="project" value="InterPro"/>
</dbReference>
<dbReference type="Pfam" id="PF01300">
    <property type="entry name" value="Sua5_yciO_yrdC"/>
    <property type="match status" value="1"/>
</dbReference>
<organism evidence="10">
    <name type="scientific">mine drainage metagenome</name>
    <dbReference type="NCBI Taxonomy" id="410659"/>
    <lineage>
        <taxon>unclassified sequences</taxon>
        <taxon>metagenomes</taxon>
        <taxon>ecological metagenomes</taxon>
    </lineage>
</organism>
<dbReference type="AlphaFoldDB" id="A0A1J5RDT4"/>
<dbReference type="NCBIfam" id="TIGR00143">
    <property type="entry name" value="hypF"/>
    <property type="match status" value="1"/>
</dbReference>
<dbReference type="Pfam" id="PF17788">
    <property type="entry name" value="HypF_C"/>
    <property type="match status" value="1"/>
</dbReference>
<evidence type="ECO:0000256" key="3">
    <source>
        <dbReference type="ARBA" id="ARBA00022598"/>
    </source>
</evidence>
<evidence type="ECO:0000313" key="10">
    <source>
        <dbReference type="EMBL" id="OIQ87803.1"/>
    </source>
</evidence>
<dbReference type="PIRSF" id="PIRSF006256">
    <property type="entry name" value="CMPcnvr_hdrg_mat"/>
    <property type="match status" value="1"/>
</dbReference>
<feature type="domain" description="YrdC-like" evidence="9">
    <location>
        <begin position="193"/>
        <end position="379"/>
    </location>
</feature>
<keyword evidence="5" id="KW-0863">Zinc-finger</keyword>
<evidence type="ECO:0000256" key="1">
    <source>
        <dbReference type="ARBA" id="ARBA00004711"/>
    </source>
</evidence>
<evidence type="ECO:0000259" key="8">
    <source>
        <dbReference type="PROSITE" id="PS51160"/>
    </source>
</evidence>
<accession>A0A1J5RDT4</accession>
<proteinExistence type="inferred from homology"/>
<dbReference type="InterPro" id="IPR051060">
    <property type="entry name" value="Carbamoyltrans_HypF-like"/>
</dbReference>
<gene>
    <name evidence="10" type="primary">hypF_7</name>
    <name evidence="10" type="ORF">GALL_303350</name>
</gene>
<dbReference type="GO" id="GO:0051604">
    <property type="term" value="P:protein maturation"/>
    <property type="evidence" value="ECO:0007669"/>
    <property type="project" value="TreeGrafter"/>
</dbReference>
<dbReference type="PANTHER" id="PTHR42959">
    <property type="entry name" value="CARBAMOYLTRANSFERASE"/>
    <property type="match status" value="1"/>
</dbReference>
<dbReference type="UniPathway" id="UPA00335"/>
<evidence type="ECO:0000256" key="7">
    <source>
        <dbReference type="ARBA" id="ARBA00048220"/>
    </source>
</evidence>
<dbReference type="Gene3D" id="3.90.870.50">
    <property type="match status" value="1"/>
</dbReference>
<evidence type="ECO:0000259" key="9">
    <source>
        <dbReference type="PROSITE" id="PS51163"/>
    </source>
</evidence>
<dbReference type="InterPro" id="IPR001792">
    <property type="entry name" value="Acylphosphatase-like_dom"/>
</dbReference>
<dbReference type="InterPro" id="IPR017945">
    <property type="entry name" value="DHBP_synth_RibB-like_a/b_dom"/>
</dbReference>
<dbReference type="GO" id="GO:0016874">
    <property type="term" value="F:ligase activity"/>
    <property type="evidence" value="ECO:0007669"/>
    <property type="project" value="UniProtKB-KW"/>
</dbReference>
<dbReference type="PANTHER" id="PTHR42959:SF1">
    <property type="entry name" value="CARBAMOYLTRANSFERASE HYPF"/>
    <property type="match status" value="1"/>
</dbReference>
<keyword evidence="3" id="KW-0436">Ligase</keyword>
<dbReference type="PROSITE" id="PS51163">
    <property type="entry name" value="YRDC"/>
    <property type="match status" value="1"/>
</dbReference>
<name>A0A1J5RDT4_9ZZZZ</name>
<dbReference type="InterPro" id="IPR004421">
    <property type="entry name" value="Carbamoyltransferase_HypF"/>
</dbReference>
<dbReference type="SUPFAM" id="SSF55821">
    <property type="entry name" value="YrdC/RibB"/>
    <property type="match status" value="1"/>
</dbReference>
<comment type="caution">
    <text evidence="10">The sequence shown here is derived from an EMBL/GenBank/DDBJ whole genome shotgun (WGS) entry which is preliminary data.</text>
</comment>
<dbReference type="GO" id="GO:0008270">
    <property type="term" value="F:zinc ion binding"/>
    <property type="evidence" value="ECO:0007669"/>
    <property type="project" value="UniProtKB-KW"/>
</dbReference>
<protein>
    <submittedName>
        <fullName evidence="10">Carbamoyltransferase HypF</fullName>
        <ecNumber evidence="10">2.1.3.-</ecNumber>
    </submittedName>
</protein>
<dbReference type="PROSITE" id="PS51160">
    <property type="entry name" value="ACYLPHOSPHATASE_3"/>
    <property type="match status" value="1"/>
</dbReference>
<dbReference type="InterPro" id="IPR041440">
    <property type="entry name" value="HypF_C"/>
</dbReference>
<dbReference type="Gene3D" id="3.30.420.40">
    <property type="match status" value="1"/>
</dbReference>
<dbReference type="GO" id="GO:0003725">
    <property type="term" value="F:double-stranded RNA binding"/>
    <property type="evidence" value="ECO:0007669"/>
    <property type="project" value="InterPro"/>
</dbReference>
<keyword evidence="4" id="KW-0479">Metal-binding</keyword>
<feature type="domain" description="Acylphosphatase-like" evidence="8">
    <location>
        <begin position="12"/>
        <end position="96"/>
    </location>
</feature>
<keyword evidence="10" id="KW-0808">Transferase</keyword>
<dbReference type="SUPFAM" id="SSF54975">
    <property type="entry name" value="Acylphosphatase/BLUF domain-like"/>
    <property type="match status" value="1"/>
</dbReference>
<dbReference type="PROSITE" id="PS00150">
    <property type="entry name" value="ACYLPHOSPHATASE_1"/>
    <property type="match status" value="1"/>
</dbReference>
<comment type="catalytic activity">
    <reaction evidence="7">
        <text>C-terminal L-cysteinyl-[HypE protein] + carbamoyl phosphate + ATP + H2O = C-terminal S-carboxamide-L-cysteinyl-[HypE protein] + AMP + phosphate + diphosphate + H(+)</text>
        <dbReference type="Rhea" id="RHEA:55636"/>
        <dbReference type="Rhea" id="RHEA-COMP:14247"/>
        <dbReference type="Rhea" id="RHEA-COMP:14392"/>
        <dbReference type="ChEBI" id="CHEBI:15377"/>
        <dbReference type="ChEBI" id="CHEBI:15378"/>
        <dbReference type="ChEBI" id="CHEBI:30616"/>
        <dbReference type="ChEBI" id="CHEBI:33019"/>
        <dbReference type="ChEBI" id="CHEBI:43474"/>
        <dbReference type="ChEBI" id="CHEBI:58228"/>
        <dbReference type="ChEBI" id="CHEBI:76913"/>
        <dbReference type="ChEBI" id="CHEBI:139126"/>
        <dbReference type="ChEBI" id="CHEBI:456215"/>
    </reaction>
</comment>
<dbReference type="Pfam" id="PF00708">
    <property type="entry name" value="Acylphosphatase"/>
    <property type="match status" value="1"/>
</dbReference>
<evidence type="ECO:0000256" key="6">
    <source>
        <dbReference type="ARBA" id="ARBA00022833"/>
    </source>
</evidence>
<dbReference type="Gene3D" id="3.30.110.120">
    <property type="match status" value="1"/>
</dbReference>
<dbReference type="InterPro" id="IPR006070">
    <property type="entry name" value="Sua5-like_dom"/>
</dbReference>
<dbReference type="Pfam" id="PF07503">
    <property type="entry name" value="zf-HYPF"/>
    <property type="match status" value="2"/>
</dbReference>
<dbReference type="InterPro" id="IPR017968">
    <property type="entry name" value="Acylphosphatase_CS"/>
</dbReference>
<dbReference type="Gene3D" id="3.30.420.360">
    <property type="match status" value="1"/>
</dbReference>
<dbReference type="EC" id="2.1.3.-" evidence="10"/>
<evidence type="ECO:0000256" key="4">
    <source>
        <dbReference type="ARBA" id="ARBA00022723"/>
    </source>
</evidence>
<keyword evidence="6" id="KW-0862">Zinc</keyword>
<dbReference type="EMBL" id="MLJW01000403">
    <property type="protein sequence ID" value="OIQ87803.1"/>
    <property type="molecule type" value="Genomic_DNA"/>
</dbReference>
<dbReference type="InterPro" id="IPR011125">
    <property type="entry name" value="Znf_HypF"/>
</dbReference>
<comment type="similarity">
    <text evidence="2">Belongs to the carbamoyltransferase HypF family.</text>
</comment>
<comment type="pathway">
    <text evidence="1">Protein modification; [NiFe] hydrogenase maturation.</text>
</comment>
<dbReference type="Pfam" id="PF22521">
    <property type="entry name" value="HypF_C_2"/>
    <property type="match status" value="1"/>
</dbReference>
<dbReference type="InterPro" id="IPR036046">
    <property type="entry name" value="Acylphosphatase-like_dom_sf"/>
</dbReference>